<proteinExistence type="predicted"/>
<feature type="region of interest" description="Disordered" evidence="1">
    <location>
        <begin position="20"/>
        <end position="43"/>
    </location>
</feature>
<keyword evidence="3" id="KW-1185">Reference proteome</keyword>
<dbReference type="eggNOG" id="ENOG502T54B">
    <property type="taxonomic scope" value="Eukaryota"/>
</dbReference>
<evidence type="ECO:0000313" key="2">
    <source>
        <dbReference type="EMBL" id="EPE08513.1"/>
    </source>
</evidence>
<sequence length="1261" mass="138741">MASWLPFRQGTAAGAVNATHNEAGDNDVDGSTPVGTTQGGDEDEAYTRLQPDIERDDPLFLAKVAEFQALLDYPGQSIRGVVNTAGFTSLEQQLLIALPSPRENVDLYNLQHKQRWWYYYGLQQSGLYKEEPPAVHLALCWFGAPFSSLALDADGNITSFISEGFLNGVANNAYRPDEDDGNSLQFLDKYSLSDYRGILFNLTEDNYEAQTRPRSDQLDHYLTRLQKRYPLRGGAATPPSSPYGSDEADDANDANKSSTKGKIIRLYGFQGAVNFDIYNHDSLSDAVARLMGPTTKVNFALYTVTPALAPSGKPVAARPPNGYVAGRTYNFQDIQDCFGEDGAENIHALFVCAIDEQPPAEQWVPSDSDPAYAETVVYCSRTSTSNSNYASLNGGDEAYLRLPLNAEDLSPNQYFEWMLVVARILTPGAGLDALNRNESGVLARSHFGLHRNSDPVLFDPKTPAGLCFSPRSWEMLVCDAMDAWAEQKPARAEFDVVPVAKDMISVHLPGLNFETAPISAAAFSHPASFDDQYNVKRGAPFREDLAAKVHQLLKDALTEEEHDQLDCVNIWPDGRFWHESPISVALGDFGDKLKGFEDRWAVRDLQSYMHCVPSATVIRPIYQSYTAILDGNVSIVIGSHDTLDGFRDRLRKANVSGLDPDTDHIFIRQTAQSYNMYPELNADMTDMQRKQANRPGFFISPQSTDEEWQLVRSQIISPTIWISQADIEAALRPPVHPSQWGFREQYGNMLDVVARMAHDRLLDEYWEVAVQRGGLPSGRGGQGGGGGDGGGDDDDGDNADTGGNEDDALHLLEQVLHHASDLQHALTQGDPAQLNATDASSMSLLPLTYEANKVTPSEAAQLTSFKDLYNIALRRPMPCPYADCGLVFGGEEGESRRSAGDFITHCEKHLSQKEQGTTQQLVSDNNVTACSSCDSIFGAKSTDAEKLQHLIDAHSLIYCVQEEGKLVETAPPQEDEGEAMEVDYREPGKQSGLATPPSSASKTAKRKRHSGKATRRTDPSYKPDQDDDTDDDDTNQDSQSSSSGPQEGLPSQTAAKKAGRAAKRRKTAEKDSIYRPQKDGDDAEDDDLQSDDVDDSLDSPVKKTTSKKRKRDADPSYRPRSEDTDEDVVDTFESADGTAGRKAKKKNIGLDDPSFRPKEPTGQLYIDDQDEELRRSAVPEWERDPTDPAGKRKRVIREKSTGLAKTVVKAKDVPRAVTPAKSRAATPLRSTPLKTGPQDTSPAEGTRRSGRGRQPSQRLKK</sequence>
<dbReference type="Proteomes" id="UP000016923">
    <property type="component" value="Unassembled WGS sequence"/>
</dbReference>
<feature type="compositionally biased region" description="Basic and acidic residues" evidence="1">
    <location>
        <begin position="1068"/>
        <end position="1080"/>
    </location>
</feature>
<organism evidence="2 3">
    <name type="scientific">Ophiostoma piceae (strain UAMH 11346)</name>
    <name type="common">Sap stain fungus</name>
    <dbReference type="NCBI Taxonomy" id="1262450"/>
    <lineage>
        <taxon>Eukaryota</taxon>
        <taxon>Fungi</taxon>
        <taxon>Dikarya</taxon>
        <taxon>Ascomycota</taxon>
        <taxon>Pezizomycotina</taxon>
        <taxon>Sordariomycetes</taxon>
        <taxon>Sordariomycetidae</taxon>
        <taxon>Ophiostomatales</taxon>
        <taxon>Ophiostomataceae</taxon>
        <taxon>Ophiostoma</taxon>
    </lineage>
</organism>
<feature type="region of interest" description="Disordered" evidence="1">
    <location>
        <begin position="773"/>
        <end position="805"/>
    </location>
</feature>
<dbReference type="VEuPathDB" id="FungiDB:F503_04100"/>
<feature type="compositionally biased region" description="Basic and acidic residues" evidence="1">
    <location>
        <begin position="1015"/>
        <end position="1024"/>
    </location>
</feature>
<dbReference type="AlphaFoldDB" id="S3CPM0"/>
<dbReference type="HOGENOM" id="CLU_264845_0_0_1"/>
<evidence type="ECO:0000313" key="3">
    <source>
        <dbReference type="Proteomes" id="UP000016923"/>
    </source>
</evidence>
<dbReference type="OrthoDB" id="4850289at2759"/>
<dbReference type="EMBL" id="KE148148">
    <property type="protein sequence ID" value="EPE08513.1"/>
    <property type="molecule type" value="Genomic_DNA"/>
</dbReference>
<feature type="compositionally biased region" description="Basic and acidic residues" evidence="1">
    <location>
        <begin position="1172"/>
        <end position="1190"/>
    </location>
</feature>
<feature type="region of interest" description="Disordered" evidence="1">
    <location>
        <begin position="231"/>
        <end position="256"/>
    </location>
</feature>
<gene>
    <name evidence="2" type="ORF">F503_04100</name>
</gene>
<reference evidence="2 3" key="1">
    <citation type="journal article" date="2013" name="BMC Genomics">
        <title>The genome and transcriptome of the pine saprophyte Ophiostoma piceae, and a comparison with the bark beetle-associated pine pathogen Grosmannia clavigera.</title>
        <authorList>
            <person name="Haridas S."/>
            <person name="Wang Y."/>
            <person name="Lim L."/>
            <person name="Massoumi Alamouti S."/>
            <person name="Jackman S."/>
            <person name="Docking R."/>
            <person name="Robertson G."/>
            <person name="Birol I."/>
            <person name="Bohlmann J."/>
            <person name="Breuil C."/>
        </authorList>
    </citation>
    <scope>NUCLEOTIDE SEQUENCE [LARGE SCALE GENOMIC DNA]</scope>
    <source>
        <strain evidence="2 3">UAMH 11346</strain>
    </source>
</reference>
<feature type="region of interest" description="Disordered" evidence="1">
    <location>
        <begin position="986"/>
        <end position="1261"/>
    </location>
</feature>
<evidence type="ECO:0000256" key="1">
    <source>
        <dbReference type="SAM" id="MobiDB-lite"/>
    </source>
</evidence>
<accession>S3CPM0</accession>
<protein>
    <submittedName>
        <fullName evidence="2">Uncharacterized protein</fullName>
    </submittedName>
</protein>
<name>S3CPM0_OPHP1</name>
<feature type="compositionally biased region" description="Basic and acidic residues" evidence="1">
    <location>
        <begin position="1111"/>
        <end position="1122"/>
    </location>
</feature>
<feature type="compositionally biased region" description="Acidic residues" evidence="1">
    <location>
        <begin position="1081"/>
        <end position="1097"/>
    </location>
</feature>
<feature type="compositionally biased region" description="Basic residues" evidence="1">
    <location>
        <begin position="1003"/>
        <end position="1014"/>
    </location>
</feature>
<feature type="compositionally biased region" description="Gly residues" evidence="1">
    <location>
        <begin position="775"/>
        <end position="789"/>
    </location>
</feature>
<feature type="compositionally biased region" description="Basic residues" evidence="1">
    <location>
        <begin position="1057"/>
        <end position="1067"/>
    </location>
</feature>
<feature type="compositionally biased region" description="Polar residues" evidence="1">
    <location>
        <begin position="1228"/>
        <end position="1243"/>
    </location>
</feature>
<feature type="compositionally biased region" description="Polar residues" evidence="1">
    <location>
        <begin position="992"/>
        <end position="1002"/>
    </location>
</feature>
<feature type="compositionally biased region" description="Low complexity" evidence="1">
    <location>
        <begin position="1252"/>
        <end position="1261"/>
    </location>
</feature>
<feature type="compositionally biased region" description="Acidic residues" evidence="1">
    <location>
        <begin position="1025"/>
        <end position="1035"/>
    </location>
</feature>
<feature type="compositionally biased region" description="Acidic residues" evidence="1">
    <location>
        <begin position="790"/>
        <end position="805"/>
    </location>
</feature>
<dbReference type="STRING" id="1262450.S3CPM0"/>